<sequence>MRHVDQPRAFHSITPKATGRQSERKFPKPTLENIATDTWNCADDVSFMKPPLILPNCQRRRCNLEWRIASTFIANIPLCELCIY</sequence>
<proteinExistence type="predicted"/>
<evidence type="ECO:0000256" key="1">
    <source>
        <dbReference type="SAM" id="MobiDB-lite"/>
    </source>
</evidence>
<protein>
    <submittedName>
        <fullName evidence="2">Uncharacterized protein</fullName>
    </submittedName>
</protein>
<organism evidence="3">
    <name type="scientific">Camponotus floridanus</name>
    <name type="common">Florida carpenter ant</name>
    <dbReference type="NCBI Taxonomy" id="104421"/>
    <lineage>
        <taxon>Eukaryota</taxon>
        <taxon>Metazoa</taxon>
        <taxon>Ecdysozoa</taxon>
        <taxon>Arthropoda</taxon>
        <taxon>Hexapoda</taxon>
        <taxon>Insecta</taxon>
        <taxon>Pterygota</taxon>
        <taxon>Neoptera</taxon>
        <taxon>Endopterygota</taxon>
        <taxon>Hymenoptera</taxon>
        <taxon>Apocrita</taxon>
        <taxon>Aculeata</taxon>
        <taxon>Formicoidea</taxon>
        <taxon>Formicidae</taxon>
        <taxon>Formicinae</taxon>
        <taxon>Camponotus</taxon>
    </lineage>
</organism>
<dbReference type="AlphaFoldDB" id="E2AJU0"/>
<reference evidence="2 3" key="1">
    <citation type="journal article" date="2010" name="Science">
        <title>Genomic comparison of the ants Camponotus floridanus and Harpegnathos saltator.</title>
        <authorList>
            <person name="Bonasio R."/>
            <person name="Zhang G."/>
            <person name="Ye C."/>
            <person name="Mutti N.S."/>
            <person name="Fang X."/>
            <person name="Qin N."/>
            <person name="Donahue G."/>
            <person name="Yang P."/>
            <person name="Li Q."/>
            <person name="Li C."/>
            <person name="Zhang P."/>
            <person name="Huang Z."/>
            <person name="Berger S.L."/>
            <person name="Reinberg D."/>
            <person name="Wang J."/>
            <person name="Liebig J."/>
        </authorList>
    </citation>
    <scope>NUCLEOTIDE SEQUENCE [LARGE SCALE GENOMIC DNA]</scope>
    <source>
        <strain evidence="3">C129</strain>
    </source>
</reference>
<dbReference type="EMBL" id="GL440100">
    <property type="protein sequence ID" value="EFN66256.1"/>
    <property type="molecule type" value="Genomic_DNA"/>
</dbReference>
<feature type="region of interest" description="Disordered" evidence="1">
    <location>
        <begin position="1"/>
        <end position="25"/>
    </location>
</feature>
<evidence type="ECO:0000313" key="3">
    <source>
        <dbReference type="Proteomes" id="UP000000311"/>
    </source>
</evidence>
<dbReference type="Proteomes" id="UP000000311">
    <property type="component" value="Unassembled WGS sequence"/>
</dbReference>
<gene>
    <name evidence="2" type="ORF">EAG_13735</name>
</gene>
<name>E2AJU0_CAMFO</name>
<accession>E2AJU0</accession>
<keyword evidence="3" id="KW-1185">Reference proteome</keyword>
<evidence type="ECO:0000313" key="2">
    <source>
        <dbReference type="EMBL" id="EFN66256.1"/>
    </source>
</evidence>
<dbReference type="InParanoid" id="E2AJU0"/>